<keyword evidence="4" id="KW-0833">Ubl conjugation pathway</keyword>
<dbReference type="SMART" id="SM00212">
    <property type="entry name" value="UBCc"/>
    <property type="match status" value="1"/>
</dbReference>
<dbReference type="Proteomes" id="UP000077115">
    <property type="component" value="Unassembled WGS sequence"/>
</dbReference>
<name>A0A177WXY5_BATDL</name>
<evidence type="ECO:0000256" key="4">
    <source>
        <dbReference type="ARBA" id="ARBA00022786"/>
    </source>
</evidence>
<sequence length="190" mass="21068">MNSAQVIVSVNHMISRVFILTFCGCKPPVSSPNSLLSKPRMMSGLASKRLVKELRDLKTKAPVGISIKDPEDSLTCWYISIDGAPGTLYEGEVFTLQFKFSKNYPLESPEVIFVNQIPVHPHIYSNGHICLSILYDQWSPALTVGSVCLSLQSMLSSCTKKELPSGNDAYVRSSRKSPKDTLWAFHDDTV</sequence>
<evidence type="ECO:0000256" key="2">
    <source>
        <dbReference type="ARBA" id="ARBA00012486"/>
    </source>
</evidence>
<dbReference type="GO" id="GO:0061631">
    <property type="term" value="F:ubiquitin conjugating enzyme activity"/>
    <property type="evidence" value="ECO:0007669"/>
    <property type="project" value="UniProtKB-EC"/>
</dbReference>
<proteinExistence type="predicted"/>
<dbReference type="GO" id="GO:0016567">
    <property type="term" value="P:protein ubiquitination"/>
    <property type="evidence" value="ECO:0007669"/>
    <property type="project" value="UniProtKB-ARBA"/>
</dbReference>
<comment type="catalytic activity">
    <reaction evidence="5">
        <text>S-ubiquitinyl-[E1 ubiquitin-activating enzyme]-L-cysteine + [acceptor protein]-N-terminal-amino acid = [E1 ubiquitin-activating enzyme]-L-cysteine + N-terminal-ubiquitinyl-[acceptor protein].</text>
        <dbReference type="EC" id="2.3.2.25"/>
    </reaction>
</comment>
<dbReference type="CDD" id="cd23808">
    <property type="entry name" value="UBCc_UBE2W"/>
    <property type="match status" value="1"/>
</dbReference>
<organism evidence="9 10">
    <name type="scientific">Batrachochytrium dendrobatidis (strain JEL423)</name>
    <dbReference type="NCBI Taxonomy" id="403673"/>
    <lineage>
        <taxon>Eukaryota</taxon>
        <taxon>Fungi</taxon>
        <taxon>Fungi incertae sedis</taxon>
        <taxon>Chytridiomycota</taxon>
        <taxon>Chytridiomycota incertae sedis</taxon>
        <taxon>Chytridiomycetes</taxon>
        <taxon>Rhizophydiales</taxon>
        <taxon>Rhizophydiales incertae sedis</taxon>
        <taxon>Batrachochytrium</taxon>
    </lineage>
</organism>
<dbReference type="OrthoDB" id="406833at2759"/>
<dbReference type="PROSITE" id="PS50127">
    <property type="entry name" value="UBC_2"/>
    <property type="match status" value="1"/>
</dbReference>
<keyword evidence="3" id="KW-0808">Transferase</keyword>
<evidence type="ECO:0000256" key="3">
    <source>
        <dbReference type="ARBA" id="ARBA00022679"/>
    </source>
</evidence>
<dbReference type="Gene3D" id="3.10.110.10">
    <property type="entry name" value="Ubiquitin Conjugating Enzyme"/>
    <property type="match status" value="1"/>
</dbReference>
<evidence type="ECO:0000256" key="6">
    <source>
        <dbReference type="ARBA" id="ARBA00039075"/>
    </source>
</evidence>
<dbReference type="eggNOG" id="KOG0427">
    <property type="taxonomic scope" value="Eukaryota"/>
</dbReference>
<dbReference type="SUPFAM" id="SSF54495">
    <property type="entry name" value="UBC-like"/>
    <property type="match status" value="1"/>
</dbReference>
<comment type="catalytic activity">
    <reaction evidence="1">
        <text>S-ubiquitinyl-[E1 ubiquitin-activating enzyme]-L-cysteine + [E2 ubiquitin-conjugating enzyme]-L-cysteine = [E1 ubiquitin-activating enzyme]-L-cysteine + S-ubiquitinyl-[E2 ubiquitin-conjugating enzyme]-L-cysteine.</text>
        <dbReference type="EC" id="2.3.2.23"/>
    </reaction>
</comment>
<reference evidence="9 10" key="1">
    <citation type="submission" date="2006-10" db="EMBL/GenBank/DDBJ databases">
        <title>The Genome Sequence of Batrachochytrium dendrobatidis JEL423.</title>
        <authorList>
            <consortium name="The Broad Institute Genome Sequencing Platform"/>
            <person name="Birren B."/>
            <person name="Lander E."/>
            <person name="Galagan J."/>
            <person name="Cuomo C."/>
            <person name="Devon K."/>
            <person name="Jaffe D."/>
            <person name="Butler J."/>
            <person name="Alvarez P."/>
            <person name="Gnerre S."/>
            <person name="Grabherr M."/>
            <person name="Kleber M."/>
            <person name="Mauceli E."/>
            <person name="Brockman W."/>
            <person name="Young S."/>
            <person name="LaButti K."/>
            <person name="Sykes S."/>
            <person name="DeCaprio D."/>
            <person name="Crawford M."/>
            <person name="Koehrsen M."/>
            <person name="Engels R."/>
            <person name="Montgomery P."/>
            <person name="Pearson M."/>
            <person name="Howarth C."/>
            <person name="Larson L."/>
            <person name="White J."/>
            <person name="O'Leary S."/>
            <person name="Kodira C."/>
            <person name="Zeng Q."/>
            <person name="Yandava C."/>
            <person name="Alvarado L."/>
            <person name="Longcore J."/>
            <person name="James T."/>
        </authorList>
    </citation>
    <scope>NUCLEOTIDE SEQUENCE [LARGE SCALE GENOMIC DNA]</scope>
    <source>
        <strain evidence="9 10">JEL423</strain>
    </source>
</reference>
<dbReference type="InterPro" id="IPR000608">
    <property type="entry name" value="UBC"/>
</dbReference>
<dbReference type="Pfam" id="PF00179">
    <property type="entry name" value="UQ_con"/>
    <property type="match status" value="1"/>
</dbReference>
<dbReference type="InterPro" id="IPR016135">
    <property type="entry name" value="UBQ-conjugating_enzyme/RWD"/>
</dbReference>
<evidence type="ECO:0000259" key="8">
    <source>
        <dbReference type="PROSITE" id="PS50127"/>
    </source>
</evidence>
<dbReference type="EMBL" id="DS022312">
    <property type="protein sequence ID" value="OAJ44260.1"/>
    <property type="molecule type" value="Genomic_DNA"/>
</dbReference>
<dbReference type="AlphaFoldDB" id="A0A177WXY5"/>
<dbReference type="EC" id="2.3.2.23" evidence="2"/>
<evidence type="ECO:0000256" key="5">
    <source>
        <dbReference type="ARBA" id="ARBA00035805"/>
    </source>
</evidence>
<reference evidence="9 10" key="2">
    <citation type="submission" date="2016-05" db="EMBL/GenBank/DDBJ databases">
        <title>Lineage-specific infection strategies underlie the spectrum of fungal disease in amphibians.</title>
        <authorList>
            <person name="Cuomo C.A."/>
            <person name="Farrer R.A."/>
            <person name="James T."/>
            <person name="Longcore J."/>
            <person name="Birren B."/>
        </authorList>
    </citation>
    <scope>NUCLEOTIDE SEQUENCE [LARGE SCALE GENOMIC DNA]</scope>
    <source>
        <strain evidence="9 10">JEL423</strain>
    </source>
</reference>
<accession>A0A177WXY5</accession>
<dbReference type="PANTHER" id="PTHR24067">
    <property type="entry name" value="UBIQUITIN-CONJUGATING ENZYME E2"/>
    <property type="match status" value="1"/>
</dbReference>
<dbReference type="STRING" id="403673.A0A177WXY5"/>
<evidence type="ECO:0000256" key="1">
    <source>
        <dbReference type="ARBA" id="ARBA00000485"/>
    </source>
</evidence>
<evidence type="ECO:0000313" key="10">
    <source>
        <dbReference type="Proteomes" id="UP000077115"/>
    </source>
</evidence>
<dbReference type="FunFam" id="3.10.110.10:FF:000022">
    <property type="entry name" value="Ubiquitin-conjugating enzyme E2 W"/>
    <property type="match status" value="1"/>
</dbReference>
<dbReference type="InterPro" id="IPR050113">
    <property type="entry name" value="Ub_conjugating_enzyme"/>
</dbReference>
<dbReference type="EC" id="2.3.2.25" evidence="6"/>
<gene>
    <name evidence="9" type="ORF">BDEG_27520</name>
</gene>
<feature type="domain" description="UBC core" evidence="8">
    <location>
        <begin position="45"/>
        <end position="190"/>
    </location>
</feature>
<evidence type="ECO:0000256" key="7">
    <source>
        <dbReference type="ARBA" id="ARBA00042168"/>
    </source>
</evidence>
<evidence type="ECO:0000313" key="9">
    <source>
        <dbReference type="EMBL" id="OAJ44260.1"/>
    </source>
</evidence>
<dbReference type="VEuPathDB" id="FungiDB:BDEG_27520"/>
<protein>
    <recommendedName>
        <fullName evidence="7">N-terminal E2 ubiquitin-conjugating enzyme</fullName>
        <ecNumber evidence="2">2.3.2.23</ecNumber>
        <ecNumber evidence="6">2.3.2.25</ecNumber>
    </recommendedName>
</protein>